<dbReference type="AlphaFoldDB" id="A0A5U0PZS9"/>
<accession>A0A5U0PZS9</accession>
<proteinExistence type="predicted"/>
<organism evidence="1">
    <name type="scientific">Salmonella enterica</name>
    <name type="common">Salmonella choleraesuis</name>
    <dbReference type="NCBI Taxonomy" id="28901"/>
    <lineage>
        <taxon>Bacteria</taxon>
        <taxon>Pseudomonadati</taxon>
        <taxon>Pseudomonadota</taxon>
        <taxon>Gammaproteobacteria</taxon>
        <taxon>Enterobacterales</taxon>
        <taxon>Enterobacteriaceae</taxon>
        <taxon>Salmonella</taxon>
    </lineage>
</organism>
<evidence type="ECO:0000313" key="1">
    <source>
        <dbReference type="EMBL" id="EBO4818833.1"/>
    </source>
</evidence>
<protein>
    <submittedName>
        <fullName evidence="1">Uncharacterized protein</fullName>
    </submittedName>
</protein>
<reference evidence="1" key="1">
    <citation type="submission" date="2018-06" db="EMBL/GenBank/DDBJ databases">
        <authorList>
            <consortium name="PulseNet: The National Subtyping Network for Foodborne Disease Surveillance"/>
            <person name="Tarr C.L."/>
            <person name="Trees E."/>
            <person name="Katz L.S."/>
            <person name="Carleton-Romer H.A."/>
            <person name="Stroika S."/>
            <person name="Kucerova Z."/>
            <person name="Roache K.F."/>
            <person name="Sabol A.L."/>
            <person name="Besser J."/>
            <person name="Gerner-Smidt P."/>
        </authorList>
    </citation>
    <scope>NUCLEOTIDE SEQUENCE</scope>
    <source>
        <strain evidence="1">PNUSAS043090</strain>
    </source>
</reference>
<sequence length="64" mass="7293">MPLTITPLPVCASDANLAFYFSFFSFDLSVVSASRFLHSHGENCFPEDFDHDDHDGIFCRYSVR</sequence>
<name>A0A5U0PZS9_SALER</name>
<gene>
    <name evidence="1" type="ORF">DOF42_21400</name>
</gene>
<dbReference type="EMBL" id="AAGIQQ010000035">
    <property type="protein sequence ID" value="EBO4818833.1"/>
    <property type="molecule type" value="Genomic_DNA"/>
</dbReference>
<comment type="caution">
    <text evidence="1">The sequence shown here is derived from an EMBL/GenBank/DDBJ whole genome shotgun (WGS) entry which is preliminary data.</text>
</comment>